<feature type="compositionally biased region" description="Low complexity" evidence="1">
    <location>
        <begin position="594"/>
        <end position="617"/>
    </location>
</feature>
<dbReference type="STRING" id="5288.A0A5C5G695"/>
<dbReference type="InterPro" id="IPR036865">
    <property type="entry name" value="CRAL-TRIO_dom_sf"/>
</dbReference>
<feature type="compositionally biased region" description="Low complexity" evidence="1">
    <location>
        <begin position="646"/>
        <end position="655"/>
    </location>
</feature>
<dbReference type="InterPro" id="IPR052432">
    <property type="entry name" value="PITP/CRAL-TRIO"/>
</dbReference>
<accession>A0A5C5G695</accession>
<dbReference type="OrthoDB" id="75724at2759"/>
<dbReference type="CDD" id="cd00170">
    <property type="entry name" value="SEC14"/>
    <property type="match status" value="1"/>
</dbReference>
<feature type="region of interest" description="Disordered" evidence="1">
    <location>
        <begin position="303"/>
        <end position="361"/>
    </location>
</feature>
<dbReference type="InterPro" id="IPR001251">
    <property type="entry name" value="CRAL-TRIO_dom"/>
</dbReference>
<dbReference type="PANTHER" id="PTHR46590">
    <property type="entry name" value="PHOSPHATIDYLINOSITOL TRANSFER PROTEIN CSR1-RELATED"/>
    <property type="match status" value="1"/>
</dbReference>
<comment type="caution">
    <text evidence="3">The sequence shown here is derived from an EMBL/GenBank/DDBJ whole genome shotgun (WGS) entry which is preliminary data.</text>
</comment>
<reference evidence="3 4" key="1">
    <citation type="submission" date="2019-03" db="EMBL/GenBank/DDBJ databases">
        <title>Rhodosporidium diobovatum UCD-FST 08-225 genome sequencing, assembly, and annotation.</title>
        <authorList>
            <person name="Fakankun I.U."/>
            <person name="Fristensky B."/>
            <person name="Levin D.B."/>
        </authorList>
    </citation>
    <scope>NUCLEOTIDE SEQUENCE [LARGE SCALE GENOMIC DNA]</scope>
    <source>
        <strain evidence="3 4">UCD-FST 08-225</strain>
    </source>
</reference>
<dbReference type="Proteomes" id="UP000311382">
    <property type="component" value="Unassembled WGS sequence"/>
</dbReference>
<gene>
    <name evidence="3" type="ORF">DMC30DRAFT_388363</name>
</gene>
<dbReference type="PROSITE" id="PS50191">
    <property type="entry name" value="CRAL_TRIO"/>
    <property type="match status" value="1"/>
</dbReference>
<name>A0A5C5G695_9BASI</name>
<proteinExistence type="predicted"/>
<organism evidence="3 4">
    <name type="scientific">Rhodotorula diobovata</name>
    <dbReference type="NCBI Taxonomy" id="5288"/>
    <lineage>
        <taxon>Eukaryota</taxon>
        <taxon>Fungi</taxon>
        <taxon>Dikarya</taxon>
        <taxon>Basidiomycota</taxon>
        <taxon>Pucciniomycotina</taxon>
        <taxon>Microbotryomycetes</taxon>
        <taxon>Sporidiobolales</taxon>
        <taxon>Sporidiobolaceae</taxon>
        <taxon>Rhodotorula</taxon>
    </lineage>
</organism>
<dbReference type="EMBL" id="SOZI01000006">
    <property type="protein sequence ID" value="TNY24006.1"/>
    <property type="molecule type" value="Genomic_DNA"/>
</dbReference>
<feature type="compositionally biased region" description="Polar residues" evidence="1">
    <location>
        <begin position="303"/>
        <end position="321"/>
    </location>
</feature>
<evidence type="ECO:0000256" key="1">
    <source>
        <dbReference type="SAM" id="MobiDB-lite"/>
    </source>
</evidence>
<feature type="compositionally biased region" description="Low complexity" evidence="1">
    <location>
        <begin position="419"/>
        <end position="444"/>
    </location>
</feature>
<evidence type="ECO:0000313" key="3">
    <source>
        <dbReference type="EMBL" id="TNY24006.1"/>
    </source>
</evidence>
<dbReference type="AlphaFoldDB" id="A0A5C5G695"/>
<keyword evidence="4" id="KW-1185">Reference proteome</keyword>
<dbReference type="SUPFAM" id="SSF46938">
    <property type="entry name" value="CRAL/TRIO N-terminal domain"/>
    <property type="match status" value="1"/>
</dbReference>
<feature type="region of interest" description="Disordered" evidence="1">
    <location>
        <begin position="377"/>
        <end position="472"/>
    </location>
</feature>
<dbReference type="Pfam" id="PF00650">
    <property type="entry name" value="CRAL_TRIO"/>
    <property type="match status" value="1"/>
</dbReference>
<protein>
    <recommendedName>
        <fullName evidence="2">CRAL-TRIO domain-containing protein</fullName>
    </recommendedName>
</protein>
<evidence type="ECO:0000259" key="2">
    <source>
        <dbReference type="PROSITE" id="PS50191"/>
    </source>
</evidence>
<feature type="region of interest" description="Disordered" evidence="1">
    <location>
        <begin position="591"/>
        <end position="655"/>
    </location>
</feature>
<dbReference type="SMART" id="SM00516">
    <property type="entry name" value="SEC14"/>
    <property type="match status" value="1"/>
</dbReference>
<feature type="compositionally biased region" description="Acidic residues" evidence="1">
    <location>
        <begin position="384"/>
        <end position="399"/>
    </location>
</feature>
<dbReference type="SUPFAM" id="SSF52087">
    <property type="entry name" value="CRAL/TRIO domain"/>
    <property type="match status" value="1"/>
</dbReference>
<feature type="domain" description="CRAL-TRIO" evidence="2">
    <location>
        <begin position="90"/>
        <end position="271"/>
    </location>
</feature>
<dbReference type="PANTHER" id="PTHR46590:SF4">
    <property type="entry name" value="CRAL-TRIO DOMAIN-CONTAINING PROTEIN"/>
    <property type="match status" value="1"/>
</dbReference>
<dbReference type="Gene3D" id="3.40.525.10">
    <property type="entry name" value="CRAL-TRIO lipid binding domain"/>
    <property type="match status" value="1"/>
</dbReference>
<dbReference type="InterPro" id="IPR036273">
    <property type="entry name" value="CRAL/TRIO_N_dom_sf"/>
</dbReference>
<sequence>MATADSLRARKDQIVAQFHEHADLVREVQQQAVAEILPALRDEDGLDEEAIAAGEALLRDRVTVFRFCRRARFSPTAALKLLHATVRWRLTSSLQYLTPASVHPLYLTKPLFFFHPDLVDRFGRPCAVLNLRHVQRTDDGTLDALKDYARLGWEVGRRYLTDLSRQGQDGDDPKLQIVVIVDLEGAGMSNLEMELLPFFLDLLKSHFPGMVGAIFVLNYGWAYAGMWQLAKRVLPNTALERILFPSKAELFEFFDEEHLLVEHGGQVRYEYSPSNPILEKYGHASPSAGTSLRATPAGSSASLASEVFQSAPNSRSGTPSASPRMRTIDLAMTRSLKGDGTTSQQHSQRRHGSVDLSGGASSLRRVRSLAELQHKLEQTQREIESDDSLDDESASDDGTETATGTGEEGAETGDEWGDSRGASTTASGRSSRFSSRATSRAASRVQSREVSPLRRRVLEPLSGLDPHGGLSQAHTDLVMSPYNASNPHFGYPAYVPTSGSGLDPTGIPRPRHLRRRKRDLVRTLTYLAALRFLALHRAIHHRLNVLLALLLRLTGFAWWRAWWARRLARLRRDAAAGKDPHDRRVHWVESNAGSPAAETASAQSSASSSATSLSSIIPPQPHDHSHHHPSQRYPHTQLLNPSALRSPPNSTSTTTPFIEVDPSWMYLLLLFLVVRTPNRRDKLGRLARAVAVGAPAWAAGKARRATLRVLLGKEVAEQVLARERTAAASS</sequence>
<evidence type="ECO:0000313" key="4">
    <source>
        <dbReference type="Proteomes" id="UP000311382"/>
    </source>
</evidence>